<evidence type="ECO:0000256" key="8">
    <source>
        <dbReference type="ARBA" id="ARBA00023034"/>
    </source>
</evidence>
<sequence length="365" mass="43199">MKRLPSFKNVRVKWLCLFLIFTSLCICYYLGLQAYFLAKDYHTQFSYPYEGDIKLYVDQIRSGKQPRVKPINRYNYTFILSNNTKCMDKSGKPDNIRLLLIIKSAMRNKENRDAIRQSWGWETRFSDVKLRRIFLLGVSNDKHLQKIIQKESKKHGDIVQSTFIDTYFNNTIKTMQGFKWAVEKCSSAEYFMFSDDDMYVSTKNVLRFIRNPMNYPRYLTRAVLDTNQDFQIYSIDDTIDVLFTGFVLFVPPLRITTSKWYVSLEEYPFSKYPPFVTAGAYLLSHEALLNLYYTSFYTKHFRFDDVYLGLVAKKAGIIPMHSENFHFWKQIYNAYGYKFTIASHGYGDVKEMLDVWHEQRSLGNA</sequence>
<dbReference type="STRING" id="126957.T1J2D0"/>
<evidence type="ECO:0000256" key="9">
    <source>
        <dbReference type="ARBA" id="ARBA00023136"/>
    </source>
</evidence>
<keyword evidence="7 10" id="KW-1133">Transmembrane helix</keyword>
<evidence type="ECO:0000313" key="12">
    <source>
        <dbReference type="Proteomes" id="UP000014500"/>
    </source>
</evidence>
<reference evidence="12" key="1">
    <citation type="submission" date="2011-05" db="EMBL/GenBank/DDBJ databases">
        <authorList>
            <person name="Richards S.R."/>
            <person name="Qu J."/>
            <person name="Jiang H."/>
            <person name="Jhangiani S.N."/>
            <person name="Agravi P."/>
            <person name="Goodspeed R."/>
            <person name="Gross S."/>
            <person name="Mandapat C."/>
            <person name="Jackson L."/>
            <person name="Mathew T."/>
            <person name="Pu L."/>
            <person name="Thornton R."/>
            <person name="Saada N."/>
            <person name="Wilczek-Boney K.B."/>
            <person name="Lee S."/>
            <person name="Kovar C."/>
            <person name="Wu Y."/>
            <person name="Scherer S.E."/>
            <person name="Worley K.C."/>
            <person name="Muzny D.M."/>
            <person name="Gibbs R."/>
        </authorList>
    </citation>
    <scope>NUCLEOTIDE SEQUENCE</scope>
    <source>
        <strain evidence="12">Brora</strain>
    </source>
</reference>
<dbReference type="FunFam" id="3.90.550.50:FF:000042">
    <property type="entry name" value="Hexosyltransferase"/>
    <property type="match status" value="1"/>
</dbReference>
<keyword evidence="12" id="KW-1185">Reference proteome</keyword>
<dbReference type="Gene3D" id="3.90.550.50">
    <property type="match status" value="1"/>
</dbReference>
<organism evidence="11 12">
    <name type="scientific">Strigamia maritima</name>
    <name type="common">European centipede</name>
    <name type="synonym">Geophilus maritimus</name>
    <dbReference type="NCBI Taxonomy" id="126957"/>
    <lineage>
        <taxon>Eukaryota</taxon>
        <taxon>Metazoa</taxon>
        <taxon>Ecdysozoa</taxon>
        <taxon>Arthropoda</taxon>
        <taxon>Myriapoda</taxon>
        <taxon>Chilopoda</taxon>
        <taxon>Pleurostigmophora</taxon>
        <taxon>Geophilomorpha</taxon>
        <taxon>Linotaeniidae</taxon>
        <taxon>Strigamia</taxon>
    </lineage>
</organism>
<evidence type="ECO:0000256" key="4">
    <source>
        <dbReference type="ARBA" id="ARBA00022679"/>
    </source>
</evidence>
<keyword evidence="4" id="KW-0808">Transferase</keyword>
<dbReference type="GO" id="GO:0016758">
    <property type="term" value="F:hexosyltransferase activity"/>
    <property type="evidence" value="ECO:0007669"/>
    <property type="project" value="InterPro"/>
</dbReference>
<evidence type="ECO:0000256" key="2">
    <source>
        <dbReference type="ARBA" id="ARBA00008661"/>
    </source>
</evidence>
<feature type="transmembrane region" description="Helical" evidence="10">
    <location>
        <begin position="12"/>
        <end position="31"/>
    </location>
</feature>
<dbReference type="InterPro" id="IPR029044">
    <property type="entry name" value="Nucleotide-diphossugar_trans"/>
</dbReference>
<evidence type="ECO:0000256" key="6">
    <source>
        <dbReference type="ARBA" id="ARBA00022968"/>
    </source>
</evidence>
<evidence type="ECO:0000256" key="10">
    <source>
        <dbReference type="RuleBase" id="RU363063"/>
    </source>
</evidence>
<dbReference type="PANTHER" id="PTHR11214:SF349">
    <property type="entry name" value="BETA-1,3-GALACTOSYLTRANSFERASE BRN"/>
    <property type="match status" value="1"/>
</dbReference>
<dbReference type="AlphaFoldDB" id="T1J2D0"/>
<comment type="subcellular location">
    <subcellularLocation>
        <location evidence="1 10">Golgi apparatus membrane</location>
        <topology evidence="1 10">Single-pass type II membrane protein</topology>
    </subcellularLocation>
</comment>
<dbReference type="PANTHER" id="PTHR11214">
    <property type="entry name" value="BETA-1,3-N-ACETYLGLUCOSAMINYLTRANSFERASE"/>
    <property type="match status" value="1"/>
</dbReference>
<dbReference type="HOGENOM" id="CLU_036849_2_2_1"/>
<evidence type="ECO:0000256" key="3">
    <source>
        <dbReference type="ARBA" id="ARBA00022676"/>
    </source>
</evidence>
<keyword evidence="3 10" id="KW-0328">Glycosyltransferase</keyword>
<evidence type="ECO:0000256" key="1">
    <source>
        <dbReference type="ARBA" id="ARBA00004323"/>
    </source>
</evidence>
<keyword evidence="5 10" id="KW-0812">Transmembrane</keyword>
<protein>
    <recommendedName>
        <fullName evidence="10">Hexosyltransferase</fullName>
        <ecNumber evidence="10">2.4.1.-</ecNumber>
    </recommendedName>
</protein>
<dbReference type="OMA" id="RVWNECR"/>
<dbReference type="EC" id="2.4.1.-" evidence="10"/>
<keyword evidence="9 10" id="KW-0472">Membrane</keyword>
<dbReference type="GO" id="GO:0000139">
    <property type="term" value="C:Golgi membrane"/>
    <property type="evidence" value="ECO:0007669"/>
    <property type="project" value="UniProtKB-SubCell"/>
</dbReference>
<dbReference type="EMBL" id="JH431799">
    <property type="status" value="NOT_ANNOTATED_CDS"/>
    <property type="molecule type" value="Genomic_DNA"/>
</dbReference>
<dbReference type="SUPFAM" id="SSF53448">
    <property type="entry name" value="Nucleotide-diphospho-sugar transferases"/>
    <property type="match status" value="1"/>
</dbReference>
<accession>T1J2D0</accession>
<dbReference type="GO" id="GO:0008194">
    <property type="term" value="F:UDP-glycosyltransferase activity"/>
    <property type="evidence" value="ECO:0007669"/>
    <property type="project" value="TreeGrafter"/>
</dbReference>
<evidence type="ECO:0000313" key="11">
    <source>
        <dbReference type="EnsemblMetazoa" id="SMAR007716-PA"/>
    </source>
</evidence>
<comment type="similarity">
    <text evidence="2 10">Belongs to the glycosyltransferase 31 family.</text>
</comment>
<dbReference type="EnsemblMetazoa" id="SMAR007716-RA">
    <property type="protein sequence ID" value="SMAR007716-PA"/>
    <property type="gene ID" value="SMAR007716"/>
</dbReference>
<keyword evidence="8 10" id="KW-0333">Golgi apparatus</keyword>
<name>T1J2D0_STRMM</name>
<dbReference type="Proteomes" id="UP000014500">
    <property type="component" value="Unassembled WGS sequence"/>
</dbReference>
<reference evidence="11" key="2">
    <citation type="submission" date="2015-02" db="UniProtKB">
        <authorList>
            <consortium name="EnsemblMetazoa"/>
        </authorList>
    </citation>
    <scope>IDENTIFICATION</scope>
</reference>
<proteinExistence type="inferred from homology"/>
<evidence type="ECO:0000256" key="5">
    <source>
        <dbReference type="ARBA" id="ARBA00022692"/>
    </source>
</evidence>
<dbReference type="InterPro" id="IPR002659">
    <property type="entry name" value="Glyco_trans_31"/>
</dbReference>
<dbReference type="eggNOG" id="KOG2287">
    <property type="taxonomic scope" value="Eukaryota"/>
</dbReference>
<evidence type="ECO:0000256" key="7">
    <source>
        <dbReference type="ARBA" id="ARBA00022989"/>
    </source>
</evidence>
<keyword evidence="6 10" id="KW-0735">Signal-anchor</keyword>
<dbReference type="PhylomeDB" id="T1J2D0"/>
<dbReference type="Pfam" id="PF01762">
    <property type="entry name" value="Galactosyl_T"/>
    <property type="match status" value="1"/>
</dbReference>
<dbReference type="GO" id="GO:0006493">
    <property type="term" value="P:protein O-linked glycosylation"/>
    <property type="evidence" value="ECO:0007669"/>
    <property type="project" value="TreeGrafter"/>
</dbReference>